<evidence type="ECO:0000313" key="2">
    <source>
        <dbReference type="Proteomes" id="UP000830768"/>
    </source>
</evidence>
<organism evidence="1 2">
    <name type="scientific">Fusarium solani subsp. cucurbitae</name>
    <name type="common">Neocosmosporum cucurbitae</name>
    <dbReference type="NCBI Taxonomy" id="2747967"/>
    <lineage>
        <taxon>Eukaryota</taxon>
        <taxon>Fungi</taxon>
        <taxon>Dikarya</taxon>
        <taxon>Ascomycota</taxon>
        <taxon>Pezizomycotina</taxon>
        <taxon>Sordariomycetes</taxon>
        <taxon>Hypocreomycetidae</taxon>
        <taxon>Hypocreales</taxon>
        <taxon>Nectriaceae</taxon>
        <taxon>Fusarium</taxon>
        <taxon>Fusarium solani species complex</taxon>
    </lineage>
</organism>
<sequence>MWVKPSWTLSKSIPVTQSLSSVVRFESPTPSSFDLHLLMRRLVQAPPRVDPDAPTVLVKYDDEGSLTSALETHEIHTVISCLGVHNDELAEVEAAVIRASDRSKNTKRFIPSNWSIPNADSSKEPLNPWALFQRKALDLLRTTGLQWTEIAPGYFLDYWGMPYIKTHLTATVPVIDIANAVAAIPGTGDEPVAFSFSLDVAKVVARLLEIPEWQQTTYIIGDKLSWNELLGLAQEARGTEFKVHHDDLAKLKNGQITELPCHVPAYPFFPKEHLQGLYAILEMLMVLGEFNLPSEKAINNQLPEIKMLTAREMLNQTWKAHGGQ</sequence>
<protein>
    <submittedName>
        <fullName evidence="1">Uncharacterized protein</fullName>
    </submittedName>
</protein>
<proteinExistence type="predicted"/>
<accession>A0ACD3ZMD3</accession>
<gene>
    <name evidence="1" type="ORF">LCI18_013173</name>
</gene>
<name>A0ACD3ZMD3_FUSSC</name>
<dbReference type="EMBL" id="CP090039">
    <property type="protein sequence ID" value="UPL02239.1"/>
    <property type="molecule type" value="Genomic_DNA"/>
</dbReference>
<dbReference type="Proteomes" id="UP000830768">
    <property type="component" value="Chromosome 11"/>
</dbReference>
<reference evidence="1" key="1">
    <citation type="submission" date="2021-11" db="EMBL/GenBank/DDBJ databases">
        <title>Fusarium solani-melongenae Genome sequencing and assembly.</title>
        <authorList>
            <person name="Xie S."/>
            <person name="Huang L."/>
            <person name="Zhang X."/>
        </authorList>
    </citation>
    <scope>NUCLEOTIDE SEQUENCE</scope>
    <source>
        <strain evidence="1">CRI 24-3</strain>
    </source>
</reference>
<keyword evidence="2" id="KW-1185">Reference proteome</keyword>
<evidence type="ECO:0000313" key="1">
    <source>
        <dbReference type="EMBL" id="UPL02239.1"/>
    </source>
</evidence>